<evidence type="ECO:0000259" key="8">
    <source>
        <dbReference type="PROSITE" id="PS50850"/>
    </source>
</evidence>
<feature type="domain" description="Major facilitator superfamily (MFS) profile" evidence="8">
    <location>
        <begin position="1"/>
        <end position="134"/>
    </location>
</feature>
<dbReference type="InterPro" id="IPR036259">
    <property type="entry name" value="MFS_trans_sf"/>
</dbReference>
<evidence type="ECO:0000256" key="3">
    <source>
        <dbReference type="ARBA" id="ARBA00022475"/>
    </source>
</evidence>
<dbReference type="GO" id="GO:0022857">
    <property type="term" value="F:transmembrane transporter activity"/>
    <property type="evidence" value="ECO:0007669"/>
    <property type="project" value="InterPro"/>
</dbReference>
<comment type="caution">
    <text evidence="9">The sequence shown here is derived from an EMBL/GenBank/DDBJ whole genome shotgun (WGS) entry which is preliminary data.</text>
</comment>
<accession>A0A3R8Q7G1</accession>
<dbReference type="AlphaFoldDB" id="A0A3R8Q7G1"/>
<keyword evidence="10" id="KW-1185">Reference proteome</keyword>
<proteinExistence type="predicted"/>
<evidence type="ECO:0000256" key="6">
    <source>
        <dbReference type="ARBA" id="ARBA00023136"/>
    </source>
</evidence>
<evidence type="ECO:0000256" key="5">
    <source>
        <dbReference type="ARBA" id="ARBA00022989"/>
    </source>
</evidence>
<evidence type="ECO:0000313" key="9">
    <source>
        <dbReference type="EMBL" id="RRO18608.1"/>
    </source>
</evidence>
<feature type="transmembrane region" description="Helical" evidence="7">
    <location>
        <begin position="111"/>
        <end position="130"/>
    </location>
</feature>
<reference evidence="9 10" key="1">
    <citation type="submission" date="2018-11" db="EMBL/GenBank/DDBJ databases">
        <title>Saccharopolyspora rhizosphaerae sp. nov., an actinomycete isolated from rhizosphere soil in Thailand.</title>
        <authorList>
            <person name="Intra B."/>
            <person name="Euanorasetr J."/>
            <person name="Take A."/>
            <person name="Inahashi Y."/>
            <person name="Mori M."/>
            <person name="Panbangred W."/>
            <person name="Matsumoto A."/>
        </authorList>
    </citation>
    <scope>NUCLEOTIDE SEQUENCE [LARGE SCALE GENOMIC DNA]</scope>
    <source>
        <strain evidence="9 10">H219</strain>
    </source>
</reference>
<dbReference type="PROSITE" id="PS50850">
    <property type="entry name" value="MFS"/>
    <property type="match status" value="1"/>
</dbReference>
<dbReference type="SUPFAM" id="SSF103473">
    <property type="entry name" value="MFS general substrate transporter"/>
    <property type="match status" value="1"/>
</dbReference>
<keyword evidence="6 7" id="KW-0472">Membrane</keyword>
<keyword evidence="4 7" id="KW-0812">Transmembrane</keyword>
<evidence type="ECO:0000256" key="2">
    <source>
        <dbReference type="ARBA" id="ARBA00022448"/>
    </source>
</evidence>
<feature type="transmembrane region" description="Helical" evidence="7">
    <location>
        <begin position="17"/>
        <end position="36"/>
    </location>
</feature>
<evidence type="ECO:0000313" key="10">
    <source>
        <dbReference type="Proteomes" id="UP000274515"/>
    </source>
</evidence>
<name>A0A3R8Q7G1_9PSEU</name>
<organism evidence="9 10">
    <name type="scientific">Saccharopolyspora rhizosphaerae</name>
    <dbReference type="NCBI Taxonomy" id="2492662"/>
    <lineage>
        <taxon>Bacteria</taxon>
        <taxon>Bacillati</taxon>
        <taxon>Actinomycetota</taxon>
        <taxon>Actinomycetes</taxon>
        <taxon>Pseudonocardiales</taxon>
        <taxon>Pseudonocardiaceae</taxon>
        <taxon>Saccharopolyspora</taxon>
    </lineage>
</organism>
<feature type="transmembrane region" description="Helical" evidence="7">
    <location>
        <begin position="81"/>
        <end position="105"/>
    </location>
</feature>
<sequence>MIPWASALADKHGRPKVLVFGSAGSTFWALALFPLINTANPVLVLMALIGTAVFMGLVHGPLAALFADLFSPELRYYGTSLGYQIGSVLGGGLAPTAAPGLYAAWGSSVPITGYLVAVSVLSPACIIAVARREPAQQPVTVPAGA</sequence>
<feature type="transmembrane region" description="Helical" evidence="7">
    <location>
        <begin position="42"/>
        <end position="69"/>
    </location>
</feature>
<comment type="subcellular location">
    <subcellularLocation>
        <location evidence="1">Cell membrane</location>
        <topology evidence="1">Multi-pass membrane protein</topology>
    </subcellularLocation>
</comment>
<evidence type="ECO:0000256" key="7">
    <source>
        <dbReference type="SAM" id="Phobius"/>
    </source>
</evidence>
<dbReference type="PANTHER" id="PTHR43045">
    <property type="entry name" value="SHIKIMATE TRANSPORTER"/>
    <property type="match status" value="1"/>
</dbReference>
<evidence type="ECO:0000256" key="4">
    <source>
        <dbReference type="ARBA" id="ARBA00022692"/>
    </source>
</evidence>
<dbReference type="Pfam" id="PF07690">
    <property type="entry name" value="MFS_1"/>
    <property type="match status" value="1"/>
</dbReference>
<gene>
    <name evidence="9" type="ORF">EIL87_05655</name>
</gene>
<dbReference type="RefSeq" id="WP_125089107.1">
    <property type="nucleotide sequence ID" value="NZ_RSAA01000006.1"/>
</dbReference>
<keyword evidence="2" id="KW-0813">Transport</keyword>
<dbReference type="InterPro" id="IPR020846">
    <property type="entry name" value="MFS_dom"/>
</dbReference>
<dbReference type="InterPro" id="IPR011701">
    <property type="entry name" value="MFS"/>
</dbReference>
<dbReference type="Gene3D" id="1.20.1250.20">
    <property type="entry name" value="MFS general substrate transporter like domains"/>
    <property type="match status" value="1"/>
</dbReference>
<dbReference type="EMBL" id="RSAA01000006">
    <property type="protein sequence ID" value="RRO18608.1"/>
    <property type="molecule type" value="Genomic_DNA"/>
</dbReference>
<evidence type="ECO:0000256" key="1">
    <source>
        <dbReference type="ARBA" id="ARBA00004651"/>
    </source>
</evidence>
<dbReference type="Proteomes" id="UP000274515">
    <property type="component" value="Unassembled WGS sequence"/>
</dbReference>
<keyword evidence="5 7" id="KW-1133">Transmembrane helix</keyword>
<dbReference type="PANTHER" id="PTHR43045:SF1">
    <property type="entry name" value="SHIKIMATE TRANSPORTER"/>
    <property type="match status" value="1"/>
</dbReference>
<keyword evidence="3" id="KW-1003">Cell membrane</keyword>
<protein>
    <submittedName>
        <fullName evidence="9">MFS transporter</fullName>
    </submittedName>
</protein>
<dbReference type="GO" id="GO:0005886">
    <property type="term" value="C:plasma membrane"/>
    <property type="evidence" value="ECO:0007669"/>
    <property type="project" value="UniProtKB-SubCell"/>
</dbReference>
<dbReference type="OrthoDB" id="9066401at2"/>